<feature type="transmembrane region" description="Helical" evidence="10">
    <location>
        <begin position="173"/>
        <end position="191"/>
    </location>
</feature>
<dbReference type="InterPro" id="IPR003663">
    <property type="entry name" value="Sugar/inositol_transpt"/>
</dbReference>
<name>A0AAV5I077_9ROSI</name>
<dbReference type="InterPro" id="IPR050549">
    <property type="entry name" value="MFS_Trehalose_Transporter"/>
</dbReference>
<keyword evidence="8 10" id="KW-0472">Membrane</keyword>
<keyword evidence="4" id="KW-1003">Cell membrane</keyword>
<dbReference type="InterPro" id="IPR020846">
    <property type="entry name" value="MFS_dom"/>
</dbReference>
<feature type="transmembrane region" description="Helical" evidence="10">
    <location>
        <begin position="318"/>
        <end position="338"/>
    </location>
</feature>
<evidence type="ECO:0000256" key="10">
    <source>
        <dbReference type="SAM" id="Phobius"/>
    </source>
</evidence>
<dbReference type="Proteomes" id="UP001054252">
    <property type="component" value="Unassembled WGS sequence"/>
</dbReference>
<evidence type="ECO:0000256" key="4">
    <source>
        <dbReference type="ARBA" id="ARBA00022475"/>
    </source>
</evidence>
<feature type="transmembrane region" description="Helical" evidence="10">
    <location>
        <begin position="114"/>
        <end position="133"/>
    </location>
</feature>
<dbReference type="FunFam" id="1.20.1250.20:FF:000218">
    <property type="entry name" value="facilitated trehalose transporter Tret1"/>
    <property type="match status" value="1"/>
</dbReference>
<comment type="similarity">
    <text evidence="2 9">Belongs to the major facilitator superfamily. Sugar transporter (TC 2.A.1.1) family.</text>
</comment>
<feature type="transmembrane region" description="Helical" evidence="10">
    <location>
        <begin position="379"/>
        <end position="407"/>
    </location>
</feature>
<feature type="transmembrane region" description="Helical" evidence="10">
    <location>
        <begin position="85"/>
        <end position="102"/>
    </location>
</feature>
<protein>
    <recommendedName>
        <fullName evidence="11">Major facilitator superfamily (MFS) profile domain-containing protein</fullName>
    </recommendedName>
</protein>
<comment type="caution">
    <text evidence="12">The sequence shown here is derived from an EMBL/GenBank/DDBJ whole genome shotgun (WGS) entry which is preliminary data.</text>
</comment>
<dbReference type="PROSITE" id="PS50850">
    <property type="entry name" value="MFS"/>
    <property type="match status" value="1"/>
</dbReference>
<dbReference type="PANTHER" id="PTHR48021">
    <property type="match status" value="1"/>
</dbReference>
<evidence type="ECO:0000313" key="13">
    <source>
        <dbReference type="Proteomes" id="UP001054252"/>
    </source>
</evidence>
<feature type="transmembrane region" description="Helical" evidence="10">
    <location>
        <begin position="278"/>
        <end position="303"/>
    </location>
</feature>
<evidence type="ECO:0000256" key="5">
    <source>
        <dbReference type="ARBA" id="ARBA00022597"/>
    </source>
</evidence>
<dbReference type="PROSITE" id="PS00216">
    <property type="entry name" value="SUGAR_TRANSPORT_1"/>
    <property type="match status" value="1"/>
</dbReference>
<dbReference type="AlphaFoldDB" id="A0AAV5I077"/>
<dbReference type="InterPro" id="IPR005829">
    <property type="entry name" value="Sugar_transporter_CS"/>
</dbReference>
<dbReference type="InterPro" id="IPR036259">
    <property type="entry name" value="MFS_trans_sf"/>
</dbReference>
<comment type="subcellular location">
    <subcellularLocation>
        <location evidence="1">Cell membrane</location>
        <topology evidence="1">Multi-pass membrane protein</topology>
    </subcellularLocation>
</comment>
<keyword evidence="13" id="KW-1185">Reference proteome</keyword>
<dbReference type="PROSITE" id="PS00217">
    <property type="entry name" value="SUGAR_TRANSPORT_2"/>
    <property type="match status" value="1"/>
</dbReference>
<dbReference type="InterPro" id="IPR005828">
    <property type="entry name" value="MFS_sugar_transport-like"/>
</dbReference>
<evidence type="ECO:0000256" key="8">
    <source>
        <dbReference type="ARBA" id="ARBA00023136"/>
    </source>
</evidence>
<dbReference type="InterPro" id="IPR044775">
    <property type="entry name" value="MFS_ERD6/Tret1-like"/>
</dbReference>
<dbReference type="PRINTS" id="PR00171">
    <property type="entry name" value="SUGRTRNSPORT"/>
</dbReference>
<keyword evidence="5" id="KW-0762">Sugar transport</keyword>
<evidence type="ECO:0000256" key="6">
    <source>
        <dbReference type="ARBA" id="ARBA00022692"/>
    </source>
</evidence>
<sequence>MSFREEASDDGRGDLKKPFLHTGSWYRMSSRQSSSSQAFRDGTVSVVVCVLIVCLGSIQTGFTCGYSSPTQSGITSDLNLTTSEFSIFGALANVGAMLGAIASGQIAEYIGRKGSLMIASIPNIIGWLTITFAKDASFLYMGRLLEGFGVGIISYTAPVYIAEISAQNMRGRLGSVNQLAITTGIMLAYLLGMFTSWRVLAGLGILPCAILIPGLFFIPESPRWLAKMGMMEDFETSLQVLRGFDTDISVEVNEIKRAVASASKRMTIRFSDLKRKRYWYPLLIGVGLLLLQQLSGINGVLFYSTNIFESAGISSSNIATFGLGAIQVVATGVTTWLLDKAGRRLLLIISSSGMTVSLFLVAVAFYVEGIVSEDSRLYSIMAILSLVGVVALVISYSVGLGAIPWLIMSEVFGHFIAV</sequence>
<evidence type="ECO:0000313" key="12">
    <source>
        <dbReference type="EMBL" id="GKU94508.1"/>
    </source>
</evidence>
<evidence type="ECO:0000256" key="9">
    <source>
        <dbReference type="RuleBase" id="RU003346"/>
    </source>
</evidence>
<evidence type="ECO:0000259" key="11">
    <source>
        <dbReference type="PROSITE" id="PS50850"/>
    </source>
</evidence>
<dbReference type="Gene3D" id="1.20.1250.20">
    <property type="entry name" value="MFS general substrate transporter like domains"/>
    <property type="match status" value="1"/>
</dbReference>
<keyword evidence="3 9" id="KW-0813">Transport</keyword>
<accession>A0AAV5I077</accession>
<feature type="transmembrane region" description="Helical" evidence="10">
    <location>
        <begin position="197"/>
        <end position="218"/>
    </location>
</feature>
<feature type="domain" description="Major facilitator superfamily (MFS) profile" evidence="11">
    <location>
        <begin position="49"/>
        <end position="418"/>
    </location>
</feature>
<evidence type="ECO:0000256" key="2">
    <source>
        <dbReference type="ARBA" id="ARBA00010992"/>
    </source>
</evidence>
<dbReference type="CDD" id="cd17358">
    <property type="entry name" value="MFS_GLUT6_8_Class3_like"/>
    <property type="match status" value="1"/>
</dbReference>
<dbReference type="GO" id="GO:0051119">
    <property type="term" value="F:sugar transmembrane transporter activity"/>
    <property type="evidence" value="ECO:0007669"/>
    <property type="project" value="InterPro"/>
</dbReference>
<dbReference type="NCBIfam" id="TIGR00879">
    <property type="entry name" value="SP"/>
    <property type="match status" value="1"/>
</dbReference>
<dbReference type="SUPFAM" id="SSF103473">
    <property type="entry name" value="MFS general substrate transporter"/>
    <property type="match status" value="1"/>
</dbReference>
<gene>
    <name evidence="12" type="ORF">SLEP1_g7999</name>
</gene>
<evidence type="ECO:0000256" key="7">
    <source>
        <dbReference type="ARBA" id="ARBA00022989"/>
    </source>
</evidence>
<feature type="transmembrane region" description="Helical" evidence="10">
    <location>
        <begin position="139"/>
        <end position="161"/>
    </location>
</feature>
<evidence type="ECO:0000256" key="3">
    <source>
        <dbReference type="ARBA" id="ARBA00022448"/>
    </source>
</evidence>
<reference evidence="12 13" key="1">
    <citation type="journal article" date="2021" name="Commun. Biol.">
        <title>The genome of Shorea leprosula (Dipterocarpaceae) highlights the ecological relevance of drought in aseasonal tropical rainforests.</title>
        <authorList>
            <person name="Ng K.K.S."/>
            <person name="Kobayashi M.J."/>
            <person name="Fawcett J.A."/>
            <person name="Hatakeyama M."/>
            <person name="Paape T."/>
            <person name="Ng C.H."/>
            <person name="Ang C.C."/>
            <person name="Tnah L.H."/>
            <person name="Lee C.T."/>
            <person name="Nishiyama T."/>
            <person name="Sese J."/>
            <person name="O'Brien M.J."/>
            <person name="Copetti D."/>
            <person name="Mohd Noor M.I."/>
            <person name="Ong R.C."/>
            <person name="Putra M."/>
            <person name="Sireger I.Z."/>
            <person name="Indrioko S."/>
            <person name="Kosugi Y."/>
            <person name="Izuno A."/>
            <person name="Isagi Y."/>
            <person name="Lee S.L."/>
            <person name="Shimizu K.K."/>
        </authorList>
    </citation>
    <scope>NUCLEOTIDE SEQUENCE [LARGE SCALE GENOMIC DNA]</scope>
    <source>
        <strain evidence="12">214</strain>
    </source>
</reference>
<keyword evidence="7 10" id="KW-1133">Transmembrane helix</keyword>
<dbReference type="PANTHER" id="PTHR48021:SF1">
    <property type="entry name" value="GH07001P-RELATED"/>
    <property type="match status" value="1"/>
</dbReference>
<dbReference type="EMBL" id="BPVZ01000008">
    <property type="protein sequence ID" value="GKU94508.1"/>
    <property type="molecule type" value="Genomic_DNA"/>
</dbReference>
<feature type="transmembrane region" description="Helical" evidence="10">
    <location>
        <begin position="38"/>
        <end position="58"/>
    </location>
</feature>
<dbReference type="GO" id="GO:0005886">
    <property type="term" value="C:plasma membrane"/>
    <property type="evidence" value="ECO:0007669"/>
    <property type="project" value="UniProtKB-SubCell"/>
</dbReference>
<keyword evidence="6 10" id="KW-0812">Transmembrane</keyword>
<dbReference type="Pfam" id="PF00083">
    <property type="entry name" value="Sugar_tr"/>
    <property type="match status" value="1"/>
</dbReference>
<feature type="transmembrane region" description="Helical" evidence="10">
    <location>
        <begin position="345"/>
        <end position="367"/>
    </location>
</feature>
<evidence type="ECO:0000256" key="1">
    <source>
        <dbReference type="ARBA" id="ARBA00004651"/>
    </source>
</evidence>
<proteinExistence type="inferred from homology"/>
<organism evidence="12 13">
    <name type="scientific">Rubroshorea leprosula</name>
    <dbReference type="NCBI Taxonomy" id="152421"/>
    <lineage>
        <taxon>Eukaryota</taxon>
        <taxon>Viridiplantae</taxon>
        <taxon>Streptophyta</taxon>
        <taxon>Embryophyta</taxon>
        <taxon>Tracheophyta</taxon>
        <taxon>Spermatophyta</taxon>
        <taxon>Magnoliopsida</taxon>
        <taxon>eudicotyledons</taxon>
        <taxon>Gunneridae</taxon>
        <taxon>Pentapetalae</taxon>
        <taxon>rosids</taxon>
        <taxon>malvids</taxon>
        <taxon>Malvales</taxon>
        <taxon>Dipterocarpaceae</taxon>
        <taxon>Rubroshorea</taxon>
    </lineage>
</organism>